<keyword evidence="2" id="KW-1185">Reference proteome</keyword>
<gene>
    <name evidence="1" type="ORF">BZARG_82</name>
</gene>
<dbReference type="OrthoDB" id="1144076at2"/>
<sequence length="104" mass="12331">MFLFKNGTFELKSETGTTIIERKGNTQIEKSNGFNYYSDVEWITDYKYELKNHRNHKGEPEKEELNSIYTVEILKMTKDSVRTKLISNYSDQSLERTLKIIKLK</sequence>
<evidence type="ECO:0000313" key="2">
    <source>
        <dbReference type="Proteomes" id="UP000003730"/>
    </source>
</evidence>
<evidence type="ECO:0000313" key="1">
    <source>
        <dbReference type="EMBL" id="EGV45032.1"/>
    </source>
</evidence>
<accession>G2E971</accession>
<dbReference type="RefSeq" id="WP_008634699.1">
    <property type="nucleotide sequence ID" value="NZ_AFXZ01000002.1"/>
</dbReference>
<dbReference type="AlphaFoldDB" id="G2E971"/>
<reference evidence="1 2" key="1">
    <citation type="journal article" date="2008" name="Int. J. Syst. Evol. Microbiol.">
        <title>Bizionia argentinensis sp. nov., isolated from surface marine water in Antarctica.</title>
        <authorList>
            <person name="Bercovich A."/>
            <person name="Vazquez S.C."/>
            <person name="Yankilevich P."/>
            <person name="Coria S.H."/>
            <person name="Foti M."/>
            <person name="Hernandez E."/>
            <person name="Vidal A."/>
            <person name="Ruberto L."/>
            <person name="Melo C."/>
            <person name="Marenssi S."/>
            <person name="Criscuolo M."/>
            <person name="Memoli M."/>
            <person name="Arguelles M."/>
            <person name="Mac Cormack W.P."/>
        </authorList>
    </citation>
    <scope>NUCLEOTIDE SEQUENCE [LARGE SCALE GENOMIC DNA]</scope>
    <source>
        <strain evidence="1 2">JUB59</strain>
    </source>
</reference>
<comment type="caution">
    <text evidence="1">The sequence shown here is derived from an EMBL/GenBank/DDBJ whole genome shotgun (WGS) entry which is preliminary data.</text>
</comment>
<name>G2E971_9FLAO</name>
<organism evidence="1 2">
    <name type="scientific">Bizionia argentinensis JUB59</name>
    <dbReference type="NCBI Taxonomy" id="1046627"/>
    <lineage>
        <taxon>Bacteria</taxon>
        <taxon>Pseudomonadati</taxon>
        <taxon>Bacteroidota</taxon>
        <taxon>Flavobacteriia</taxon>
        <taxon>Flavobacteriales</taxon>
        <taxon>Flavobacteriaceae</taxon>
        <taxon>Bizionia</taxon>
    </lineage>
</organism>
<dbReference type="EMBL" id="AFXZ01000002">
    <property type="protein sequence ID" value="EGV45032.1"/>
    <property type="molecule type" value="Genomic_DNA"/>
</dbReference>
<dbReference type="STRING" id="1046627.BZARG_82"/>
<protein>
    <submittedName>
        <fullName evidence="1">Uncharacterized protein</fullName>
    </submittedName>
</protein>
<proteinExistence type="predicted"/>
<dbReference type="Proteomes" id="UP000003730">
    <property type="component" value="Unassembled WGS sequence"/>
</dbReference>